<sequence>MEGTDNQPQFLPATTFGQSAVRNMSRLWGSRQDTNSSALSPAPGKSFVVPLFLSRNSARNDVFARGALPTSTRSRASTRSVIEDSVQGNTRVQPLSVPRDAQSEVSDMYAGSTRRSEHAGSVPLARNMDDDPTPSERHAMRSYRSNSSNSTHSSKRSSKKRGIFSKRSYRDPDVSAKAKISLAFGVTLLVALVIYLVLAATGIAKNTMFHVISILFLLSLTGVFVHQLLRMFILIRRPRRSRHRTAHGSRRGHTRGQTRTTRQRTRKPIEPEHVPEKPIPIHMTSDTGFGPDVEAHPIVQPPPPVYGNFRGSMRIDPNLVHWKEVQTKNPSPLTPTYDEAMSQVHQTMGYRPPSYLSETGATEVIETQRRDVEAALENIHPLERARMRNMAAEALEGRRG</sequence>
<accession>A0AA38X8U8</accession>
<keyword evidence="4" id="KW-1185">Reference proteome</keyword>
<feature type="transmembrane region" description="Helical" evidence="2">
    <location>
        <begin position="209"/>
        <end position="235"/>
    </location>
</feature>
<feature type="compositionally biased region" description="Basic residues" evidence="1">
    <location>
        <begin position="153"/>
        <end position="164"/>
    </location>
</feature>
<keyword evidence="2" id="KW-0812">Transmembrane</keyword>
<evidence type="ECO:0000313" key="3">
    <source>
        <dbReference type="EMBL" id="KAJ9609003.1"/>
    </source>
</evidence>
<reference evidence="3" key="1">
    <citation type="submission" date="2022-10" db="EMBL/GenBank/DDBJ databases">
        <title>Culturing micro-colonial fungi from biological soil crusts in the Mojave desert and describing Neophaeococcomyces mojavensis, and introducing the new genera and species Taxawa tesnikishii.</title>
        <authorList>
            <person name="Kurbessoian T."/>
            <person name="Stajich J.E."/>
        </authorList>
    </citation>
    <scope>NUCLEOTIDE SEQUENCE</scope>
    <source>
        <strain evidence="3">TK_41</strain>
    </source>
</reference>
<keyword evidence="2" id="KW-0472">Membrane</keyword>
<feature type="compositionally biased region" description="Basic and acidic residues" evidence="1">
    <location>
        <begin position="267"/>
        <end position="276"/>
    </location>
</feature>
<dbReference type="Proteomes" id="UP001172673">
    <property type="component" value="Unassembled WGS sequence"/>
</dbReference>
<gene>
    <name evidence="3" type="ORF">H2200_006774</name>
</gene>
<name>A0AA38X8U8_9EURO</name>
<evidence type="ECO:0000256" key="1">
    <source>
        <dbReference type="SAM" id="MobiDB-lite"/>
    </source>
</evidence>
<comment type="caution">
    <text evidence="3">The sequence shown here is derived from an EMBL/GenBank/DDBJ whole genome shotgun (WGS) entry which is preliminary data.</text>
</comment>
<dbReference type="EMBL" id="JAPDRK010000009">
    <property type="protein sequence ID" value="KAJ9609003.1"/>
    <property type="molecule type" value="Genomic_DNA"/>
</dbReference>
<feature type="compositionally biased region" description="Basic residues" evidence="1">
    <location>
        <begin position="240"/>
        <end position="266"/>
    </location>
</feature>
<evidence type="ECO:0000256" key="2">
    <source>
        <dbReference type="SAM" id="Phobius"/>
    </source>
</evidence>
<evidence type="ECO:0000313" key="4">
    <source>
        <dbReference type="Proteomes" id="UP001172673"/>
    </source>
</evidence>
<protein>
    <submittedName>
        <fullName evidence="3">Uncharacterized protein</fullName>
    </submittedName>
</protein>
<proteinExistence type="predicted"/>
<keyword evidence="2" id="KW-1133">Transmembrane helix</keyword>
<organism evidence="3 4">
    <name type="scientific">Cladophialophora chaetospira</name>
    <dbReference type="NCBI Taxonomy" id="386627"/>
    <lineage>
        <taxon>Eukaryota</taxon>
        <taxon>Fungi</taxon>
        <taxon>Dikarya</taxon>
        <taxon>Ascomycota</taxon>
        <taxon>Pezizomycotina</taxon>
        <taxon>Eurotiomycetes</taxon>
        <taxon>Chaetothyriomycetidae</taxon>
        <taxon>Chaetothyriales</taxon>
        <taxon>Herpotrichiellaceae</taxon>
        <taxon>Cladophialophora</taxon>
    </lineage>
</organism>
<feature type="compositionally biased region" description="Low complexity" evidence="1">
    <location>
        <begin position="142"/>
        <end position="152"/>
    </location>
</feature>
<dbReference type="AlphaFoldDB" id="A0AA38X8U8"/>
<feature type="region of interest" description="Disordered" evidence="1">
    <location>
        <begin position="240"/>
        <end position="281"/>
    </location>
</feature>
<feature type="compositionally biased region" description="Low complexity" evidence="1">
    <location>
        <begin position="70"/>
        <end position="80"/>
    </location>
</feature>
<feature type="region of interest" description="Disordered" evidence="1">
    <location>
        <begin position="70"/>
        <end position="166"/>
    </location>
</feature>
<feature type="transmembrane region" description="Helical" evidence="2">
    <location>
        <begin position="180"/>
        <end position="203"/>
    </location>
</feature>